<dbReference type="PANTHER" id="PTHR12443:SF9">
    <property type="entry name" value="TRANSLOCATION PROTEIN SEC62"/>
    <property type="match status" value="1"/>
</dbReference>
<accession>A0A2B4SC52</accession>
<feature type="region of interest" description="Disordered" evidence="11">
    <location>
        <begin position="107"/>
        <end position="179"/>
    </location>
</feature>
<dbReference type="AlphaFoldDB" id="A0A2B4SC52"/>
<gene>
    <name evidence="13" type="primary">Sec62</name>
    <name evidence="13" type="ORF">AWC38_SpisGene9210</name>
</gene>
<feature type="region of interest" description="Disordered" evidence="11">
    <location>
        <begin position="1"/>
        <end position="29"/>
    </location>
</feature>
<name>A0A2B4SC52_STYPI</name>
<evidence type="ECO:0000256" key="7">
    <source>
        <dbReference type="ARBA" id="ARBA00022927"/>
    </source>
</evidence>
<keyword evidence="9" id="KW-0811">Translocation</keyword>
<comment type="caution">
    <text evidence="13">The sequence shown here is derived from an EMBL/GenBank/DDBJ whole genome shotgun (WGS) entry which is preliminary data.</text>
</comment>
<organism evidence="13 14">
    <name type="scientific">Stylophora pistillata</name>
    <name type="common">Smooth cauliflower coral</name>
    <dbReference type="NCBI Taxonomy" id="50429"/>
    <lineage>
        <taxon>Eukaryota</taxon>
        <taxon>Metazoa</taxon>
        <taxon>Cnidaria</taxon>
        <taxon>Anthozoa</taxon>
        <taxon>Hexacorallia</taxon>
        <taxon>Scleractinia</taxon>
        <taxon>Astrocoeniina</taxon>
        <taxon>Pocilloporidae</taxon>
        <taxon>Stylophora</taxon>
    </lineage>
</organism>
<comment type="similarity">
    <text evidence="2">Belongs to the SEC62 family.</text>
</comment>
<keyword evidence="4" id="KW-0813">Transport</keyword>
<dbReference type="STRING" id="50429.A0A2B4SC52"/>
<feature type="transmembrane region" description="Helical" evidence="12">
    <location>
        <begin position="243"/>
        <end position="275"/>
    </location>
</feature>
<keyword evidence="6" id="KW-0256">Endoplasmic reticulum</keyword>
<reference evidence="14" key="1">
    <citation type="journal article" date="2017" name="bioRxiv">
        <title>Comparative analysis of the genomes of Stylophora pistillata and Acropora digitifera provides evidence for extensive differences between species of corals.</title>
        <authorList>
            <person name="Voolstra C.R."/>
            <person name="Li Y."/>
            <person name="Liew Y.J."/>
            <person name="Baumgarten S."/>
            <person name="Zoccola D."/>
            <person name="Flot J.-F."/>
            <person name="Tambutte S."/>
            <person name="Allemand D."/>
            <person name="Aranda M."/>
        </authorList>
    </citation>
    <scope>NUCLEOTIDE SEQUENCE [LARGE SCALE GENOMIC DNA]</scope>
</reference>
<evidence type="ECO:0000313" key="13">
    <source>
        <dbReference type="EMBL" id="PFX26122.1"/>
    </source>
</evidence>
<evidence type="ECO:0000256" key="3">
    <source>
        <dbReference type="ARBA" id="ARBA00021257"/>
    </source>
</evidence>
<feature type="transmembrane region" description="Helical" evidence="12">
    <location>
        <begin position="217"/>
        <end position="237"/>
    </location>
</feature>
<evidence type="ECO:0000256" key="4">
    <source>
        <dbReference type="ARBA" id="ARBA00022448"/>
    </source>
</evidence>
<dbReference type="PANTHER" id="PTHR12443">
    <property type="entry name" value="TRANSLOCATION PROTEIN SEC62"/>
    <property type="match status" value="1"/>
</dbReference>
<keyword evidence="8 12" id="KW-1133">Transmembrane helix</keyword>
<evidence type="ECO:0000256" key="8">
    <source>
        <dbReference type="ARBA" id="ARBA00022989"/>
    </source>
</evidence>
<evidence type="ECO:0000313" key="14">
    <source>
        <dbReference type="Proteomes" id="UP000225706"/>
    </source>
</evidence>
<comment type="subcellular location">
    <subcellularLocation>
        <location evidence="1">Endoplasmic reticulum membrane</location>
        <topology evidence="1">Multi-pass membrane protein</topology>
    </subcellularLocation>
</comment>
<dbReference type="GO" id="GO:0031204">
    <property type="term" value="P:post-translational protein targeting to membrane, translocation"/>
    <property type="evidence" value="ECO:0007669"/>
    <property type="project" value="TreeGrafter"/>
</dbReference>
<dbReference type="InterPro" id="IPR004728">
    <property type="entry name" value="Sec62"/>
</dbReference>
<proteinExistence type="inferred from homology"/>
<evidence type="ECO:0000256" key="6">
    <source>
        <dbReference type="ARBA" id="ARBA00022824"/>
    </source>
</evidence>
<keyword evidence="7" id="KW-0653">Protein transport</keyword>
<evidence type="ECO:0000256" key="11">
    <source>
        <dbReference type="SAM" id="MobiDB-lite"/>
    </source>
</evidence>
<evidence type="ECO:0000256" key="5">
    <source>
        <dbReference type="ARBA" id="ARBA00022692"/>
    </source>
</evidence>
<evidence type="ECO:0000256" key="9">
    <source>
        <dbReference type="ARBA" id="ARBA00023010"/>
    </source>
</evidence>
<keyword evidence="14" id="KW-1185">Reference proteome</keyword>
<dbReference type="OrthoDB" id="200187at2759"/>
<keyword evidence="5 12" id="KW-0812">Transmembrane</keyword>
<evidence type="ECO:0000256" key="12">
    <source>
        <dbReference type="SAM" id="Phobius"/>
    </source>
</evidence>
<dbReference type="Pfam" id="PF03839">
    <property type="entry name" value="Sec62"/>
    <property type="match status" value="1"/>
</dbReference>
<feature type="compositionally biased region" description="Basic and acidic residues" evidence="11">
    <location>
        <begin position="16"/>
        <end position="29"/>
    </location>
</feature>
<feature type="compositionally biased region" description="Basic and acidic residues" evidence="11">
    <location>
        <begin position="337"/>
        <end position="355"/>
    </location>
</feature>
<feature type="region of interest" description="Disordered" evidence="11">
    <location>
        <begin position="310"/>
        <end position="388"/>
    </location>
</feature>
<keyword evidence="10 12" id="KW-0472">Membrane</keyword>
<dbReference type="EMBL" id="LSMT01000133">
    <property type="protein sequence ID" value="PFX26122.1"/>
    <property type="molecule type" value="Genomic_DNA"/>
</dbReference>
<feature type="compositionally biased region" description="Basic and acidic residues" evidence="11">
    <location>
        <begin position="109"/>
        <end position="142"/>
    </location>
</feature>
<dbReference type="Proteomes" id="UP000225706">
    <property type="component" value="Unassembled WGS sequence"/>
</dbReference>
<evidence type="ECO:0000256" key="2">
    <source>
        <dbReference type="ARBA" id="ARBA00010604"/>
    </source>
</evidence>
<feature type="compositionally biased region" description="Basic and acidic residues" evidence="11">
    <location>
        <begin position="151"/>
        <end position="170"/>
    </location>
</feature>
<protein>
    <recommendedName>
        <fullName evidence="3">Translocation protein SEC62</fullName>
    </recommendedName>
</protein>
<evidence type="ECO:0000256" key="1">
    <source>
        <dbReference type="ARBA" id="ARBA00004477"/>
    </source>
</evidence>
<dbReference type="GO" id="GO:0005789">
    <property type="term" value="C:endoplasmic reticulum membrane"/>
    <property type="evidence" value="ECO:0007669"/>
    <property type="project" value="UniProtKB-SubCell"/>
</dbReference>
<sequence length="388" mass="45005">MGDQHKYLKKRKKKEVRGDPEEPTKEENEVGKYLRWNCPSKPSTLMGEKVEYFIGSKAIDCLMDSKWASGTGGTEILFTDRVSVEMYLDRLLMLGFFNRVFRHKKVKKTKEEKEKEKAEKEKEKEKENEKGSAKEKDESEGKRSKKRLKKEHSEEGKKDDDTTEERKPKATEGNADGDGKKKRKVKVKLELHEDQIFVDDDDEAYVWRFDPLHPKTLILGILVVIGTIAICLFPLWPSKIREYVWYLSVLASIAVGSILVLALLRYVFFAIVWVLTAGKHHFWLLPNLTEECGFFESFVPLYTHEYKGNKPVEKQTGNETEKDNENIEEREDEEDAKQDKKDESSEEKEQLDKEPWVTLTEEEVATAKSEVDKDLEDLNDPSVSEVKC</sequence>
<evidence type="ECO:0000256" key="10">
    <source>
        <dbReference type="ARBA" id="ARBA00023136"/>
    </source>
</evidence>